<protein>
    <submittedName>
        <fullName evidence="1">Uncharacterized protein</fullName>
    </submittedName>
</protein>
<name>A0A0E9QR29_ANGAN</name>
<proteinExistence type="predicted"/>
<reference evidence="1" key="2">
    <citation type="journal article" date="2015" name="Fish Shellfish Immunol.">
        <title>Early steps in the European eel (Anguilla anguilla)-Vibrio vulnificus interaction in the gills: Role of the RtxA13 toxin.</title>
        <authorList>
            <person name="Callol A."/>
            <person name="Pajuelo D."/>
            <person name="Ebbesson L."/>
            <person name="Teles M."/>
            <person name="MacKenzie S."/>
            <person name="Amaro C."/>
        </authorList>
    </citation>
    <scope>NUCLEOTIDE SEQUENCE</scope>
</reference>
<accession>A0A0E9QR29</accession>
<dbReference type="EMBL" id="GBXM01089313">
    <property type="protein sequence ID" value="JAH19264.1"/>
    <property type="molecule type" value="Transcribed_RNA"/>
</dbReference>
<evidence type="ECO:0000313" key="1">
    <source>
        <dbReference type="EMBL" id="JAH19264.1"/>
    </source>
</evidence>
<dbReference type="AlphaFoldDB" id="A0A0E9QR29"/>
<organism evidence="1">
    <name type="scientific">Anguilla anguilla</name>
    <name type="common">European freshwater eel</name>
    <name type="synonym">Muraena anguilla</name>
    <dbReference type="NCBI Taxonomy" id="7936"/>
    <lineage>
        <taxon>Eukaryota</taxon>
        <taxon>Metazoa</taxon>
        <taxon>Chordata</taxon>
        <taxon>Craniata</taxon>
        <taxon>Vertebrata</taxon>
        <taxon>Euteleostomi</taxon>
        <taxon>Actinopterygii</taxon>
        <taxon>Neopterygii</taxon>
        <taxon>Teleostei</taxon>
        <taxon>Anguilliformes</taxon>
        <taxon>Anguillidae</taxon>
        <taxon>Anguilla</taxon>
    </lineage>
</organism>
<sequence>MQFLIFTLKFNFVFILLKCIIENTCFCLAVTQWLRNQRMQVEINVHRNCKINVKI</sequence>
<reference evidence="1" key="1">
    <citation type="submission" date="2014-11" db="EMBL/GenBank/DDBJ databases">
        <authorList>
            <person name="Amaro Gonzalez C."/>
        </authorList>
    </citation>
    <scope>NUCLEOTIDE SEQUENCE</scope>
</reference>